<dbReference type="PANTHER" id="PTHR36122">
    <property type="entry name" value="NICOTINAMIDE RIBOSIDE TRANSPORTER PNUC"/>
    <property type="match status" value="1"/>
</dbReference>
<keyword evidence="7 10" id="KW-0812">Transmembrane</keyword>
<evidence type="ECO:0000256" key="7">
    <source>
        <dbReference type="ARBA" id="ARBA00022692"/>
    </source>
</evidence>
<feature type="transmembrane region" description="Helical" evidence="10">
    <location>
        <begin position="91"/>
        <end position="112"/>
    </location>
</feature>
<dbReference type="Pfam" id="PF04973">
    <property type="entry name" value="NMN_transporter"/>
    <property type="match status" value="1"/>
</dbReference>
<dbReference type="AlphaFoldDB" id="A0A0J8GU88"/>
<dbReference type="InterPro" id="IPR006419">
    <property type="entry name" value="NMN_transpt_PnuC"/>
</dbReference>
<feature type="transmembrane region" description="Helical" evidence="10">
    <location>
        <begin position="49"/>
        <end position="70"/>
    </location>
</feature>
<evidence type="ECO:0000256" key="6">
    <source>
        <dbReference type="ARBA" id="ARBA00022475"/>
    </source>
</evidence>
<feature type="transmembrane region" description="Helical" evidence="10">
    <location>
        <begin position="118"/>
        <end position="136"/>
    </location>
</feature>
<evidence type="ECO:0000256" key="3">
    <source>
        <dbReference type="ARBA" id="ARBA00006669"/>
    </source>
</evidence>
<dbReference type="PANTHER" id="PTHR36122:SF2">
    <property type="entry name" value="NICOTINAMIDE RIBOSIDE TRANSPORTER PNUC"/>
    <property type="match status" value="1"/>
</dbReference>
<keyword evidence="5" id="KW-0813">Transport</keyword>
<evidence type="ECO:0000313" key="12">
    <source>
        <dbReference type="Proteomes" id="UP000037600"/>
    </source>
</evidence>
<evidence type="ECO:0000313" key="11">
    <source>
        <dbReference type="EMBL" id="KMT64874.1"/>
    </source>
</evidence>
<feature type="transmembrane region" description="Helical" evidence="10">
    <location>
        <begin position="164"/>
        <end position="181"/>
    </location>
</feature>
<reference evidence="11 12" key="1">
    <citation type="submission" date="2015-04" db="EMBL/GenBank/DDBJ databases">
        <title>Draft Genome Sequence of the Novel Agar-Digesting Marine Bacterium Q1.</title>
        <authorList>
            <person name="Li Y."/>
            <person name="Li D."/>
            <person name="Chen G."/>
            <person name="Du Z."/>
        </authorList>
    </citation>
    <scope>NUCLEOTIDE SEQUENCE [LARGE SCALE GENOMIC DNA]</scope>
    <source>
        <strain evidence="11 12">Q1</strain>
    </source>
</reference>
<gene>
    <name evidence="11" type="ORF">XM47_11725</name>
</gene>
<keyword evidence="8 10" id="KW-1133">Transmembrane helix</keyword>
<keyword evidence="12" id="KW-1185">Reference proteome</keyword>
<evidence type="ECO:0000256" key="10">
    <source>
        <dbReference type="SAM" id="Phobius"/>
    </source>
</evidence>
<keyword evidence="9 10" id="KW-0472">Membrane</keyword>
<evidence type="ECO:0000256" key="9">
    <source>
        <dbReference type="ARBA" id="ARBA00023136"/>
    </source>
</evidence>
<organism evidence="11 12">
    <name type="scientific">Catenovulum maritimum</name>
    <dbReference type="NCBI Taxonomy" id="1513271"/>
    <lineage>
        <taxon>Bacteria</taxon>
        <taxon>Pseudomonadati</taxon>
        <taxon>Pseudomonadota</taxon>
        <taxon>Gammaproteobacteria</taxon>
        <taxon>Alteromonadales</taxon>
        <taxon>Alteromonadaceae</taxon>
        <taxon>Catenovulum</taxon>
    </lineage>
</organism>
<sequence length="190" mass="22087">MDAIVTLENLAALLSLIYVLLAAKGNIWCWPAALVSTAIYTWLFFDVNLLMDSGLQVYYIAMAIYGWFNWQKSQSQNQAQIQIKSWSKKQHLIWITTLGLLTLTLGFIMANYTQADFAYLDTLTTVFAVFATYLVAQRVLENWLYWIVIDAISVYLYTSKSLDTTSYLFIGYTLIAIWGYWQWRQTYLKQ</sequence>
<proteinExistence type="inferred from homology"/>
<dbReference type="GO" id="GO:0034257">
    <property type="term" value="F:nicotinamide riboside transmembrane transporter activity"/>
    <property type="evidence" value="ECO:0007669"/>
    <property type="project" value="InterPro"/>
</dbReference>
<dbReference type="GO" id="GO:0005886">
    <property type="term" value="C:plasma membrane"/>
    <property type="evidence" value="ECO:0007669"/>
    <property type="project" value="UniProtKB-SubCell"/>
</dbReference>
<comment type="subcellular location">
    <subcellularLocation>
        <location evidence="2">Cell membrane</location>
        <topology evidence="2">Multi-pass membrane protein</topology>
    </subcellularLocation>
</comment>
<comment type="caution">
    <text evidence="11">The sequence shown here is derived from an EMBL/GenBank/DDBJ whole genome shotgun (WGS) entry which is preliminary data.</text>
</comment>
<name>A0A0J8GU88_9ALTE</name>
<dbReference type="RefSeq" id="WP_048692700.1">
    <property type="nucleotide sequence ID" value="NZ_KQ130492.1"/>
</dbReference>
<accession>A0A0J8GU88</accession>
<evidence type="ECO:0000256" key="4">
    <source>
        <dbReference type="ARBA" id="ARBA00017522"/>
    </source>
</evidence>
<evidence type="ECO:0000256" key="1">
    <source>
        <dbReference type="ARBA" id="ARBA00002672"/>
    </source>
</evidence>
<evidence type="ECO:0000256" key="2">
    <source>
        <dbReference type="ARBA" id="ARBA00004651"/>
    </source>
</evidence>
<evidence type="ECO:0000256" key="8">
    <source>
        <dbReference type="ARBA" id="ARBA00022989"/>
    </source>
</evidence>
<protein>
    <recommendedName>
        <fullName evidence="4">Nicotinamide riboside transporter PnuC</fullName>
    </recommendedName>
</protein>
<dbReference type="NCBIfam" id="TIGR01528">
    <property type="entry name" value="NMN_trans_PnuC"/>
    <property type="match status" value="1"/>
</dbReference>
<evidence type="ECO:0000256" key="5">
    <source>
        <dbReference type="ARBA" id="ARBA00022448"/>
    </source>
</evidence>
<dbReference type="STRING" id="1513271.XM47_11725"/>
<dbReference type="EMBL" id="LAZL01000018">
    <property type="protein sequence ID" value="KMT64874.1"/>
    <property type="molecule type" value="Genomic_DNA"/>
</dbReference>
<feature type="transmembrane region" description="Helical" evidence="10">
    <location>
        <begin position="143"/>
        <end position="158"/>
    </location>
</feature>
<keyword evidence="6" id="KW-1003">Cell membrane</keyword>
<comment type="similarity">
    <text evidence="3">Belongs to the nicotinamide ribonucleoside (NR) uptake permease (TC 4.B.1) family.</text>
</comment>
<comment type="function">
    <text evidence="1">Required for nicotinamide riboside transport across the inner membrane.</text>
</comment>
<dbReference type="OrthoDB" id="9791248at2"/>
<dbReference type="Proteomes" id="UP000037600">
    <property type="component" value="Unassembled WGS sequence"/>
</dbReference>